<dbReference type="PANTHER" id="PTHR43527:SF2">
    <property type="entry name" value="4-DIPHOSPHOCYTIDYL-2-C-METHYL-D-ERYTHRITOL KINASE, CHLOROPLASTIC"/>
    <property type="match status" value="1"/>
</dbReference>
<dbReference type="Proteomes" id="UP000199659">
    <property type="component" value="Unassembled WGS sequence"/>
</dbReference>
<dbReference type="UniPathway" id="UPA00056">
    <property type="reaction ID" value="UER00094"/>
</dbReference>
<dbReference type="InterPro" id="IPR014721">
    <property type="entry name" value="Ribsml_uS5_D2-typ_fold_subgr"/>
</dbReference>
<dbReference type="InterPro" id="IPR004424">
    <property type="entry name" value="IspE"/>
</dbReference>
<dbReference type="OrthoDB" id="9809438at2"/>
<protein>
    <recommendedName>
        <fullName evidence="3 9">4-diphosphocytidyl-2-C-methyl-D-erythritol kinase</fullName>
        <shortName evidence="9">CMK</shortName>
        <ecNumber evidence="2 9">2.7.1.148</ecNumber>
    </recommendedName>
    <alternativeName>
        <fullName evidence="8 9">4-(cytidine-5'-diphospho)-2-C-methyl-D-erythritol kinase</fullName>
    </alternativeName>
</protein>
<organism evidence="12 13">
    <name type="scientific">Anaeromicropila populeti</name>
    <dbReference type="NCBI Taxonomy" id="37658"/>
    <lineage>
        <taxon>Bacteria</taxon>
        <taxon>Bacillati</taxon>
        <taxon>Bacillota</taxon>
        <taxon>Clostridia</taxon>
        <taxon>Lachnospirales</taxon>
        <taxon>Lachnospiraceae</taxon>
        <taxon>Anaeromicropila</taxon>
    </lineage>
</organism>
<dbReference type="HAMAP" id="MF_00061">
    <property type="entry name" value="IspE"/>
    <property type="match status" value="1"/>
</dbReference>
<dbReference type="Pfam" id="PF00288">
    <property type="entry name" value="GHMP_kinases_N"/>
    <property type="match status" value="1"/>
</dbReference>
<accession>A0A1I6I673</accession>
<dbReference type="EC" id="2.7.1.148" evidence="2 9"/>
<evidence type="ECO:0000313" key="12">
    <source>
        <dbReference type="EMBL" id="SFR62201.1"/>
    </source>
</evidence>
<evidence type="ECO:0000256" key="8">
    <source>
        <dbReference type="ARBA" id="ARBA00032554"/>
    </source>
</evidence>
<dbReference type="STRING" id="37658.SAMN05661086_00460"/>
<evidence type="ECO:0000256" key="2">
    <source>
        <dbReference type="ARBA" id="ARBA00012052"/>
    </source>
</evidence>
<dbReference type="InterPro" id="IPR020568">
    <property type="entry name" value="Ribosomal_Su5_D2-typ_SF"/>
</dbReference>
<dbReference type="InterPro" id="IPR013750">
    <property type="entry name" value="GHMP_kinase_C_dom"/>
</dbReference>
<comment type="function">
    <text evidence="9">Catalyzes the phosphorylation of the position 2 hydroxy group of 4-diphosphocytidyl-2C-methyl-D-erythritol.</text>
</comment>
<dbReference type="InterPro" id="IPR036554">
    <property type="entry name" value="GHMP_kinase_C_sf"/>
</dbReference>
<feature type="active site" evidence="9">
    <location>
        <position position="12"/>
    </location>
</feature>
<dbReference type="GO" id="GO:0019288">
    <property type="term" value="P:isopentenyl diphosphate biosynthetic process, methylerythritol 4-phosphate pathway"/>
    <property type="evidence" value="ECO:0007669"/>
    <property type="project" value="UniProtKB-UniRule"/>
</dbReference>
<dbReference type="GO" id="GO:0050515">
    <property type="term" value="F:4-(cytidine 5'-diphospho)-2-C-methyl-D-erythritol kinase activity"/>
    <property type="evidence" value="ECO:0007669"/>
    <property type="project" value="UniProtKB-UniRule"/>
</dbReference>
<feature type="domain" description="GHMP kinase C-terminal" evidence="11">
    <location>
        <begin position="201"/>
        <end position="276"/>
    </location>
</feature>
<evidence type="ECO:0000256" key="9">
    <source>
        <dbReference type="HAMAP-Rule" id="MF_00061"/>
    </source>
</evidence>
<evidence type="ECO:0000256" key="4">
    <source>
        <dbReference type="ARBA" id="ARBA00022679"/>
    </source>
</evidence>
<feature type="domain" description="GHMP kinase N-terminal" evidence="10">
    <location>
        <begin position="68"/>
        <end position="146"/>
    </location>
</feature>
<keyword evidence="13" id="KW-1185">Reference proteome</keyword>
<keyword evidence="4 9" id="KW-0808">Transferase</keyword>
<dbReference type="NCBIfam" id="TIGR00154">
    <property type="entry name" value="ispE"/>
    <property type="match status" value="1"/>
</dbReference>
<evidence type="ECO:0000313" key="13">
    <source>
        <dbReference type="Proteomes" id="UP000199659"/>
    </source>
</evidence>
<dbReference type="GO" id="GO:0005524">
    <property type="term" value="F:ATP binding"/>
    <property type="evidence" value="ECO:0007669"/>
    <property type="project" value="UniProtKB-UniRule"/>
</dbReference>
<dbReference type="InterPro" id="IPR006204">
    <property type="entry name" value="GHMP_kinase_N_dom"/>
</dbReference>
<keyword evidence="5 9" id="KW-0547">Nucleotide-binding</keyword>
<keyword evidence="9" id="KW-0414">Isoprene biosynthesis</keyword>
<reference evidence="12 13" key="1">
    <citation type="submission" date="2016-10" db="EMBL/GenBank/DDBJ databases">
        <authorList>
            <person name="de Groot N.N."/>
        </authorList>
    </citation>
    <scope>NUCLEOTIDE SEQUENCE [LARGE SCALE GENOMIC DNA]</scope>
    <source>
        <strain evidence="12 13">743A</strain>
    </source>
</reference>
<dbReference type="RefSeq" id="WP_092559089.1">
    <property type="nucleotide sequence ID" value="NZ_FOYZ01000002.1"/>
</dbReference>
<comment type="catalytic activity">
    <reaction evidence="9">
        <text>4-CDP-2-C-methyl-D-erythritol + ATP = 4-CDP-2-C-methyl-D-erythritol 2-phosphate + ADP + H(+)</text>
        <dbReference type="Rhea" id="RHEA:18437"/>
        <dbReference type="ChEBI" id="CHEBI:15378"/>
        <dbReference type="ChEBI" id="CHEBI:30616"/>
        <dbReference type="ChEBI" id="CHEBI:57823"/>
        <dbReference type="ChEBI" id="CHEBI:57919"/>
        <dbReference type="ChEBI" id="CHEBI:456216"/>
        <dbReference type="EC" id="2.7.1.148"/>
    </reaction>
</comment>
<sequence length="289" mass="32327">MYPTIQKNAYGKINIGLDVLRKREDGYHEVRMIMQTVTLFDRLHVTVIPNDTINIETNLSFLPTNENNLVYSAVKLLKDEFSIKEGLSIKLDKYIPVAAGMAGGSADAAAALEIMNELFSLGLTQSNLMERAVKLGADVPYCIMKGTALSEGIGEILTPLPPLTDCFILIVKPNIHVSTKYVYENLRLDTITSHPDIDGIIYDIRRKDIRGMALKMNNVLESVTEKDYPVICQIKNLMIAQGAIHSIMSGSGPTVFGIFQSHSAIEKAHRFFREDYPMYKSYIVKPIRP</sequence>
<evidence type="ECO:0000256" key="3">
    <source>
        <dbReference type="ARBA" id="ARBA00017473"/>
    </source>
</evidence>
<name>A0A1I6I673_9FIRM</name>
<comment type="pathway">
    <text evidence="9">Isoprenoid biosynthesis; isopentenyl diphosphate biosynthesis via DXP pathway; isopentenyl diphosphate from 1-deoxy-D-xylulose 5-phosphate: step 3/6.</text>
</comment>
<dbReference type="AlphaFoldDB" id="A0A1I6I673"/>
<evidence type="ECO:0000256" key="6">
    <source>
        <dbReference type="ARBA" id="ARBA00022777"/>
    </source>
</evidence>
<dbReference type="Gene3D" id="3.30.230.10">
    <property type="match status" value="1"/>
</dbReference>
<evidence type="ECO:0000256" key="5">
    <source>
        <dbReference type="ARBA" id="ARBA00022741"/>
    </source>
</evidence>
<keyword evidence="6 9" id="KW-0418">Kinase</keyword>
<keyword evidence="7 9" id="KW-0067">ATP-binding</keyword>
<dbReference type="Gene3D" id="3.30.70.890">
    <property type="entry name" value="GHMP kinase, C-terminal domain"/>
    <property type="match status" value="1"/>
</dbReference>
<evidence type="ECO:0000256" key="7">
    <source>
        <dbReference type="ARBA" id="ARBA00022840"/>
    </source>
</evidence>
<proteinExistence type="inferred from homology"/>
<dbReference type="EMBL" id="FOYZ01000002">
    <property type="protein sequence ID" value="SFR62201.1"/>
    <property type="molecule type" value="Genomic_DNA"/>
</dbReference>
<dbReference type="PANTHER" id="PTHR43527">
    <property type="entry name" value="4-DIPHOSPHOCYTIDYL-2-C-METHYL-D-ERYTHRITOL KINASE, CHLOROPLASTIC"/>
    <property type="match status" value="1"/>
</dbReference>
<dbReference type="SUPFAM" id="SSF55060">
    <property type="entry name" value="GHMP Kinase, C-terminal domain"/>
    <property type="match status" value="1"/>
</dbReference>
<dbReference type="Pfam" id="PF08544">
    <property type="entry name" value="GHMP_kinases_C"/>
    <property type="match status" value="1"/>
</dbReference>
<evidence type="ECO:0000256" key="1">
    <source>
        <dbReference type="ARBA" id="ARBA00009684"/>
    </source>
</evidence>
<dbReference type="PIRSF" id="PIRSF010376">
    <property type="entry name" value="IspE"/>
    <property type="match status" value="1"/>
</dbReference>
<evidence type="ECO:0000259" key="11">
    <source>
        <dbReference type="Pfam" id="PF08544"/>
    </source>
</evidence>
<comment type="similarity">
    <text evidence="1 9">Belongs to the GHMP kinase family. IspE subfamily.</text>
</comment>
<gene>
    <name evidence="9" type="primary">ispE</name>
    <name evidence="12" type="ORF">SAMN05661086_00460</name>
</gene>
<feature type="binding site" evidence="9">
    <location>
        <begin position="96"/>
        <end position="106"/>
    </location>
    <ligand>
        <name>ATP</name>
        <dbReference type="ChEBI" id="CHEBI:30616"/>
    </ligand>
</feature>
<dbReference type="SUPFAM" id="SSF54211">
    <property type="entry name" value="Ribosomal protein S5 domain 2-like"/>
    <property type="match status" value="1"/>
</dbReference>
<feature type="active site" evidence="9">
    <location>
        <position position="138"/>
    </location>
</feature>
<evidence type="ECO:0000259" key="10">
    <source>
        <dbReference type="Pfam" id="PF00288"/>
    </source>
</evidence>
<dbReference type="GO" id="GO:0016114">
    <property type="term" value="P:terpenoid biosynthetic process"/>
    <property type="evidence" value="ECO:0007669"/>
    <property type="project" value="UniProtKB-UniRule"/>
</dbReference>